<keyword evidence="3" id="KW-1185">Reference proteome</keyword>
<feature type="region of interest" description="Disordered" evidence="1">
    <location>
        <begin position="201"/>
        <end position="222"/>
    </location>
</feature>
<dbReference type="Proteomes" id="UP001362999">
    <property type="component" value="Unassembled WGS sequence"/>
</dbReference>
<comment type="caution">
    <text evidence="2">The sequence shown here is derived from an EMBL/GenBank/DDBJ whole genome shotgun (WGS) entry which is preliminary data.</text>
</comment>
<evidence type="ECO:0000313" key="3">
    <source>
        <dbReference type="Proteomes" id="UP001362999"/>
    </source>
</evidence>
<organism evidence="2 3">
    <name type="scientific">Favolaschia claudopus</name>
    <dbReference type="NCBI Taxonomy" id="2862362"/>
    <lineage>
        <taxon>Eukaryota</taxon>
        <taxon>Fungi</taxon>
        <taxon>Dikarya</taxon>
        <taxon>Basidiomycota</taxon>
        <taxon>Agaricomycotina</taxon>
        <taxon>Agaricomycetes</taxon>
        <taxon>Agaricomycetidae</taxon>
        <taxon>Agaricales</taxon>
        <taxon>Marasmiineae</taxon>
        <taxon>Mycenaceae</taxon>
        <taxon>Favolaschia</taxon>
    </lineage>
</organism>
<gene>
    <name evidence="2" type="ORF">R3P38DRAFT_983428</name>
</gene>
<proteinExistence type="predicted"/>
<evidence type="ECO:0000313" key="2">
    <source>
        <dbReference type="EMBL" id="KAK7026537.1"/>
    </source>
</evidence>
<dbReference type="AlphaFoldDB" id="A0AAW0BIC2"/>
<dbReference type="EMBL" id="JAWWNJ010000031">
    <property type="protein sequence ID" value="KAK7026537.1"/>
    <property type="molecule type" value="Genomic_DNA"/>
</dbReference>
<name>A0AAW0BIC2_9AGAR</name>
<sequence length="286" mass="31893">MIRPSPGMPSPYILRIPLWLDRRIAHVNLSSNSDGQPNPIRLIQGPPHSCVPCMRLTFRMLTTGVLTYLSPHRVYMLRTTCLPSVSESSQYHTFKILPDLHPFIPLFFYDDFTYSPYPTYPSRTTIYPPTSALPVVKFLPMLSLSPTHHSLPLLAPLTNLIPHTYLLAILPFFCHVYPLRPSFPSRPRFTALRTLSCLVSRHPPSSASPPRQPDLRSLPPSPFRQSLRLKASPSPCVSALYTIVDASDSIHPGLCGAETTHSSCVSCLREGGDSRMIAEPPRGRGC</sequence>
<evidence type="ECO:0000256" key="1">
    <source>
        <dbReference type="SAM" id="MobiDB-lite"/>
    </source>
</evidence>
<reference evidence="2 3" key="1">
    <citation type="journal article" date="2024" name="J Genomics">
        <title>Draft genome sequencing and assembly of Favolaschia claudopus CIRM-BRFM 2984 isolated from oak limbs.</title>
        <authorList>
            <person name="Navarro D."/>
            <person name="Drula E."/>
            <person name="Chaduli D."/>
            <person name="Cazenave R."/>
            <person name="Ahrendt S."/>
            <person name="Wang J."/>
            <person name="Lipzen A."/>
            <person name="Daum C."/>
            <person name="Barry K."/>
            <person name="Grigoriev I.V."/>
            <person name="Favel A."/>
            <person name="Rosso M.N."/>
            <person name="Martin F."/>
        </authorList>
    </citation>
    <scope>NUCLEOTIDE SEQUENCE [LARGE SCALE GENOMIC DNA]</scope>
    <source>
        <strain evidence="2 3">CIRM-BRFM 2984</strain>
    </source>
</reference>
<protein>
    <submittedName>
        <fullName evidence="2">Uncharacterized protein</fullName>
    </submittedName>
</protein>
<accession>A0AAW0BIC2</accession>